<evidence type="ECO:0000313" key="2">
    <source>
        <dbReference type="Proteomes" id="UP000575985"/>
    </source>
</evidence>
<name>A0A853BPM5_9ACTN</name>
<comment type="caution">
    <text evidence="1">The sequence shown here is derived from an EMBL/GenBank/DDBJ whole genome shotgun (WGS) entry which is preliminary data.</text>
</comment>
<dbReference type="Proteomes" id="UP000575985">
    <property type="component" value="Unassembled WGS sequence"/>
</dbReference>
<keyword evidence="2" id="KW-1185">Reference proteome</keyword>
<dbReference type="EMBL" id="JACCFO010000001">
    <property type="protein sequence ID" value="NYI96675.1"/>
    <property type="molecule type" value="Genomic_DNA"/>
</dbReference>
<accession>A0A853BPM5</accession>
<proteinExistence type="predicted"/>
<reference evidence="1 2" key="1">
    <citation type="submission" date="2020-07" db="EMBL/GenBank/DDBJ databases">
        <title>Sequencing the genomes of 1000 actinobacteria strains.</title>
        <authorList>
            <person name="Klenk H.-P."/>
        </authorList>
    </citation>
    <scope>NUCLEOTIDE SEQUENCE [LARGE SCALE GENOMIC DNA]</scope>
    <source>
        <strain evidence="1 2">DSM 45927</strain>
    </source>
</reference>
<gene>
    <name evidence="1" type="ORF">HNR12_002952</name>
</gene>
<sequence>MALRQRDAAAKFLLSHTCVFTPSTNIGAKTSTRRAREIRHGIEFYHQRTSGDRRIEKKRPCKGYRWTGGRRELDAEDVKDPRDADRHPGAWFPASRELRTMHILAMLIAPLALIARLIRPARGLHAAPPHWARFEPDEDDRLFLARRHTRPVLLAPGVAV</sequence>
<dbReference type="AlphaFoldDB" id="A0A853BPM5"/>
<organism evidence="1 2">
    <name type="scientific">Streptomonospora nanhaiensis</name>
    <dbReference type="NCBI Taxonomy" id="1323731"/>
    <lineage>
        <taxon>Bacteria</taxon>
        <taxon>Bacillati</taxon>
        <taxon>Actinomycetota</taxon>
        <taxon>Actinomycetes</taxon>
        <taxon>Streptosporangiales</taxon>
        <taxon>Nocardiopsidaceae</taxon>
        <taxon>Streptomonospora</taxon>
    </lineage>
</organism>
<protein>
    <submittedName>
        <fullName evidence="1">Uncharacterized protein</fullName>
    </submittedName>
</protein>
<evidence type="ECO:0000313" key="1">
    <source>
        <dbReference type="EMBL" id="NYI96675.1"/>
    </source>
</evidence>